<dbReference type="InterPro" id="IPR039020">
    <property type="entry name" value="PaxB-like"/>
</dbReference>
<evidence type="ECO:0000256" key="4">
    <source>
        <dbReference type="ARBA" id="ARBA00022989"/>
    </source>
</evidence>
<dbReference type="PANTHER" id="PTHR42038">
    <property type="match status" value="1"/>
</dbReference>
<name>A0A1V6PSR7_9EURO</name>
<evidence type="ECO:0000256" key="2">
    <source>
        <dbReference type="ARBA" id="ARBA00006757"/>
    </source>
</evidence>
<organism evidence="7 8">
    <name type="scientific">Penicillium antarcticum</name>
    <dbReference type="NCBI Taxonomy" id="416450"/>
    <lineage>
        <taxon>Eukaryota</taxon>
        <taxon>Fungi</taxon>
        <taxon>Dikarya</taxon>
        <taxon>Ascomycota</taxon>
        <taxon>Pezizomycotina</taxon>
        <taxon>Eurotiomycetes</taxon>
        <taxon>Eurotiomycetidae</taxon>
        <taxon>Eurotiales</taxon>
        <taxon>Aspergillaceae</taxon>
        <taxon>Penicillium</taxon>
    </lineage>
</organism>
<protein>
    <submittedName>
        <fullName evidence="7">Uncharacterized protein</fullName>
    </submittedName>
</protein>
<evidence type="ECO:0000313" key="8">
    <source>
        <dbReference type="Proteomes" id="UP000191672"/>
    </source>
</evidence>
<evidence type="ECO:0000256" key="1">
    <source>
        <dbReference type="ARBA" id="ARBA00004141"/>
    </source>
</evidence>
<evidence type="ECO:0000313" key="7">
    <source>
        <dbReference type="EMBL" id="OQD79747.1"/>
    </source>
</evidence>
<keyword evidence="4" id="KW-1133">Transmembrane helix</keyword>
<evidence type="ECO:0000256" key="5">
    <source>
        <dbReference type="ARBA" id="ARBA00023136"/>
    </source>
</evidence>
<reference evidence="8" key="1">
    <citation type="journal article" date="2017" name="Nat. Microbiol.">
        <title>Global analysis of biosynthetic gene clusters reveals vast potential of secondary metabolite production in Penicillium species.</title>
        <authorList>
            <person name="Nielsen J.C."/>
            <person name="Grijseels S."/>
            <person name="Prigent S."/>
            <person name="Ji B."/>
            <person name="Dainat J."/>
            <person name="Nielsen K.F."/>
            <person name="Frisvad J.C."/>
            <person name="Workman M."/>
            <person name="Nielsen J."/>
        </authorList>
    </citation>
    <scope>NUCLEOTIDE SEQUENCE [LARGE SCALE GENOMIC DNA]</scope>
    <source>
        <strain evidence="8">IBT 31811</strain>
    </source>
</reference>
<keyword evidence="6" id="KW-0456">Lyase</keyword>
<accession>A0A1V6PSR7</accession>
<dbReference type="EMBL" id="MDYN01000044">
    <property type="protein sequence ID" value="OQD79747.1"/>
    <property type="molecule type" value="Genomic_DNA"/>
</dbReference>
<comment type="subcellular location">
    <subcellularLocation>
        <location evidence="1">Membrane</location>
        <topology evidence="1">Multi-pass membrane protein</topology>
    </subcellularLocation>
</comment>
<gene>
    <name evidence="7" type="ORF">PENANT_c044G05599</name>
</gene>
<comment type="similarity">
    <text evidence="2">Belongs to the paxB family.</text>
</comment>
<dbReference type="Proteomes" id="UP000191672">
    <property type="component" value="Unassembled WGS sequence"/>
</dbReference>
<comment type="caution">
    <text evidence="7">The sequence shown here is derived from an EMBL/GenBank/DDBJ whole genome shotgun (WGS) entry which is preliminary data.</text>
</comment>
<keyword evidence="5" id="KW-0472">Membrane</keyword>
<dbReference type="GO" id="GO:0016829">
    <property type="term" value="F:lyase activity"/>
    <property type="evidence" value="ECO:0007669"/>
    <property type="project" value="UniProtKB-KW"/>
</dbReference>
<proteinExistence type="inferred from homology"/>
<keyword evidence="3" id="KW-0812">Transmembrane</keyword>
<dbReference type="AlphaFoldDB" id="A0A1V6PSR7"/>
<evidence type="ECO:0000256" key="3">
    <source>
        <dbReference type="ARBA" id="ARBA00022692"/>
    </source>
</evidence>
<dbReference type="PANTHER" id="PTHR42038:SF4">
    <property type="entry name" value="INTEGRAL MEMBRANE PROTEIN"/>
    <property type="match status" value="1"/>
</dbReference>
<keyword evidence="8" id="KW-1185">Reference proteome</keyword>
<sequence length="313" mass="35059">MAYELFYAFTTTSTTVERVGFLAWFIHDFGYVAVILKHVHRAEHRPRLIRNMLIGLVLGIAGLKWLTNLYPDDREQVTAYWTGILLQLPIGWCWARVGFWVGTFGPKWVLRKSNHDRGVTMIDIKVTSRPGLGELSINPTPPSLEVIMLYGNATMKIEPSDLSLGLPDSVMASEAFAAKWNCRKRGLCRQISTAAEELAIAPNADSIARANTIIEKLENIKTLPDLEIYCSDTWLIRDDPEGDIDMPYAENSAAVDGACRDLDATHHAWVVPYMSSSETTNGQTTVLTMCQDDVAKWVQKYEGGTETMTVWAK</sequence>
<dbReference type="Pfam" id="PF25129">
    <property type="entry name" value="Pyr4-TMTC"/>
    <property type="match status" value="1"/>
</dbReference>
<evidence type="ECO:0000256" key="6">
    <source>
        <dbReference type="ARBA" id="ARBA00023239"/>
    </source>
</evidence>
<dbReference type="GO" id="GO:0016020">
    <property type="term" value="C:membrane"/>
    <property type="evidence" value="ECO:0007669"/>
    <property type="project" value="UniProtKB-SubCell"/>
</dbReference>